<proteinExistence type="predicted"/>
<gene>
    <name evidence="2" type="ORF">I551_4210</name>
</gene>
<evidence type="ECO:0000313" key="2">
    <source>
        <dbReference type="EMBL" id="EUA89325.1"/>
    </source>
</evidence>
<dbReference type="EMBL" id="JAOL01000122">
    <property type="protein sequence ID" value="EUA89325.1"/>
    <property type="molecule type" value="Genomic_DNA"/>
</dbReference>
<dbReference type="Proteomes" id="UP000020681">
    <property type="component" value="Unassembled WGS sequence"/>
</dbReference>
<name>A0ABN0QXD5_MYCUL</name>
<feature type="region of interest" description="Disordered" evidence="1">
    <location>
        <begin position="1"/>
        <end position="33"/>
    </location>
</feature>
<evidence type="ECO:0000313" key="3">
    <source>
        <dbReference type="Proteomes" id="UP000020681"/>
    </source>
</evidence>
<evidence type="ECO:0000256" key="1">
    <source>
        <dbReference type="SAM" id="MobiDB-lite"/>
    </source>
</evidence>
<comment type="caution">
    <text evidence="2">The sequence shown here is derived from an EMBL/GenBank/DDBJ whole genome shotgun (WGS) entry which is preliminary data.</text>
</comment>
<feature type="compositionally biased region" description="Basic and acidic residues" evidence="1">
    <location>
        <begin position="18"/>
        <end position="33"/>
    </location>
</feature>
<reference evidence="2 3" key="1">
    <citation type="submission" date="2014-01" db="EMBL/GenBank/DDBJ databases">
        <authorList>
            <person name="Dobos K."/>
            <person name="Lenaerts A."/>
            <person name="Ordway D."/>
            <person name="DeGroote M.A."/>
            <person name="Parker T."/>
            <person name="Sizemore C."/>
            <person name="Tallon L.J."/>
            <person name="Sadzewicz L.K."/>
            <person name="Sengamalay N."/>
            <person name="Fraser C.M."/>
            <person name="Hine E."/>
            <person name="Shefchek K.A."/>
            <person name="Das S.P."/>
            <person name="Tettelin H."/>
        </authorList>
    </citation>
    <scope>NUCLEOTIDE SEQUENCE [LARGE SCALE GENOMIC DNA]</scope>
    <source>
        <strain evidence="2 3">Harvey</strain>
    </source>
</reference>
<protein>
    <submittedName>
        <fullName evidence="2">Uncharacterized protein</fullName>
    </submittedName>
</protein>
<keyword evidence="3" id="KW-1185">Reference proteome</keyword>
<organism evidence="2 3">
    <name type="scientific">Mycobacterium ulcerans str. Harvey</name>
    <dbReference type="NCBI Taxonomy" id="1299332"/>
    <lineage>
        <taxon>Bacteria</taxon>
        <taxon>Bacillati</taxon>
        <taxon>Actinomycetota</taxon>
        <taxon>Actinomycetes</taxon>
        <taxon>Mycobacteriales</taxon>
        <taxon>Mycobacteriaceae</taxon>
        <taxon>Mycobacterium</taxon>
        <taxon>Mycobacterium ulcerans group</taxon>
    </lineage>
</organism>
<sequence length="56" mass="6581">MMPKRARTRAQSSAARIATERNHNMTSREARRRRWEECYFGPRDASASDDEEPPPF</sequence>
<accession>A0ABN0QXD5</accession>